<gene>
    <name evidence="2" type="ORF">AUEXF2481DRAFT_30211</name>
</gene>
<dbReference type="OMA" id="CKFTSES"/>
<dbReference type="Proteomes" id="UP000030641">
    <property type="component" value="Unassembled WGS sequence"/>
</dbReference>
<accession>A0A074YFL2</accession>
<dbReference type="SMART" id="SM00155">
    <property type="entry name" value="PLDc"/>
    <property type="match status" value="2"/>
</dbReference>
<dbReference type="RefSeq" id="XP_013343156.1">
    <property type="nucleotide sequence ID" value="XM_013487702.1"/>
</dbReference>
<organism evidence="2 3">
    <name type="scientific">Aureobasidium subglaciale (strain EXF-2481)</name>
    <name type="common">Aureobasidium pullulans var. subglaciale</name>
    <dbReference type="NCBI Taxonomy" id="1043005"/>
    <lineage>
        <taxon>Eukaryota</taxon>
        <taxon>Fungi</taxon>
        <taxon>Dikarya</taxon>
        <taxon>Ascomycota</taxon>
        <taxon>Pezizomycotina</taxon>
        <taxon>Dothideomycetes</taxon>
        <taxon>Dothideomycetidae</taxon>
        <taxon>Dothideales</taxon>
        <taxon>Saccotheciaceae</taxon>
        <taxon>Aureobasidium</taxon>
    </lineage>
</organism>
<dbReference type="InterPro" id="IPR025202">
    <property type="entry name" value="PLD-like_dom"/>
</dbReference>
<dbReference type="Pfam" id="PF13091">
    <property type="entry name" value="PLDc_2"/>
    <property type="match status" value="1"/>
</dbReference>
<dbReference type="OrthoDB" id="36970at2759"/>
<dbReference type="PANTHER" id="PTHR21248">
    <property type="entry name" value="CARDIOLIPIN SYNTHASE"/>
    <property type="match status" value="1"/>
</dbReference>
<dbReference type="InParanoid" id="A0A074YFL2"/>
<proteinExistence type="predicted"/>
<feature type="domain" description="PLD phosphodiesterase" evidence="1">
    <location>
        <begin position="960"/>
        <end position="987"/>
    </location>
</feature>
<dbReference type="PANTHER" id="PTHR21248:SF22">
    <property type="entry name" value="PHOSPHOLIPASE D"/>
    <property type="match status" value="1"/>
</dbReference>
<dbReference type="GO" id="GO:0030572">
    <property type="term" value="F:phosphatidyltransferase activity"/>
    <property type="evidence" value="ECO:0007669"/>
    <property type="project" value="UniProtKB-ARBA"/>
</dbReference>
<name>A0A074YFL2_AURSE</name>
<dbReference type="EMBL" id="KL584761">
    <property type="protein sequence ID" value="KEQ94854.1"/>
    <property type="molecule type" value="Genomic_DNA"/>
</dbReference>
<dbReference type="HOGENOM" id="CLU_273736_0_0_1"/>
<reference evidence="2 3" key="1">
    <citation type="journal article" date="2014" name="BMC Genomics">
        <title>Genome sequencing of four Aureobasidium pullulans varieties: biotechnological potential, stress tolerance, and description of new species.</title>
        <authorList>
            <person name="Gostin Ar C."/>
            <person name="Ohm R.A."/>
            <person name="Kogej T."/>
            <person name="Sonjak S."/>
            <person name="Turk M."/>
            <person name="Zajc J."/>
            <person name="Zalar P."/>
            <person name="Grube M."/>
            <person name="Sun H."/>
            <person name="Han J."/>
            <person name="Sharma A."/>
            <person name="Chiniquy J."/>
            <person name="Ngan C.Y."/>
            <person name="Lipzen A."/>
            <person name="Barry K."/>
            <person name="Grigoriev I.V."/>
            <person name="Gunde-Cimerman N."/>
        </authorList>
    </citation>
    <scope>NUCLEOTIDE SEQUENCE [LARGE SCALE GENOMIC DNA]</scope>
    <source>
        <strain evidence="2 3">EXF-2481</strain>
    </source>
</reference>
<dbReference type="Gene3D" id="3.30.870.10">
    <property type="entry name" value="Endonuclease Chain A"/>
    <property type="match status" value="2"/>
</dbReference>
<feature type="domain" description="PLD phosphodiesterase" evidence="1">
    <location>
        <begin position="717"/>
        <end position="744"/>
    </location>
</feature>
<evidence type="ECO:0000313" key="2">
    <source>
        <dbReference type="EMBL" id="KEQ94854.1"/>
    </source>
</evidence>
<keyword evidence="3" id="KW-1185">Reference proteome</keyword>
<dbReference type="GO" id="GO:0032049">
    <property type="term" value="P:cardiolipin biosynthetic process"/>
    <property type="evidence" value="ECO:0007669"/>
    <property type="project" value="UniProtKB-ARBA"/>
</dbReference>
<evidence type="ECO:0000259" key="1">
    <source>
        <dbReference type="PROSITE" id="PS50035"/>
    </source>
</evidence>
<protein>
    <recommendedName>
        <fullName evidence="1">PLD phosphodiesterase domain-containing protein</fullName>
    </recommendedName>
</protein>
<sequence length="1174" mass="128548">MATFFNFDQYSEGALSISSTALRVDAPIGTFSSNANPYEPGSFLNGITSFRPNYNVYILHDSGAAHGASQRNCVISFTVPNQTTFSRLSLDIQHNSGSPGLVAPISIAFEASTTVDFQNATQLGTLDSVFSGPEGHFLTFAHTVSGDVHFRLRCTSPIPDGSNYISYANVRIASYSEAVTRSRLMTQWHKYFVSGLHFTLSFTDRDHASLGMATPDERNPGSQIAYLTPDCVAMFSFEAVDQLDYNQGYRIISDSKYVGPMDIFRRSDCISFVAEANRALIFLPDFSDTLTFVLRNIADGQLLTRPWDYTVDIGLQSRCAVVLAQLNSPLYGATQQIFRMPAWALREAQMANLPSDLRVIVSSSGRCLYANGDQLAWGMSPQSDAAVVSFIAPELTSIHAGYLLVVGGKYVKMTSTDVVLGLTTNMADATHICVNATANGTLSFWMCQSDYVLAPNNDTPVFTVCDDPRAVVPTWQILEPEVHVEQTMVVNDSPGAIHTLSNTTYIKAIVQRLNRTSLEKEGSLWNYSFDNALPADWLIITPEHCFDPYSTFEMRIPADGANDFNLKSCDGSSPDPTHPCVSLASSVSVPGGTPLKLHAGHSRRIYEEMYNHIISGRHFIDIASLLRKDATPSGEFLAAVRNAITRLSKTAEAMNVVIRLIFGEPLGWAGDLGLPFIPGTGPYRAAPALLLDLVRDVPSDTYSQMQIYLAYTSSAASLTWNHSKIVAVDGQRALVGGHNMWDGAYLGDNPVLDVSMKTEGLSAVDAHRFAENLWFDQVIAHGDYWAADAAAFRPGLPNRIVVGQRSVPPPRLFASFYPGNSGEPGRYVGRGIPILSVGREEGMIADSAPSDIAFVSLLNSATESIYISAQAMSHAPISGRNWLETFLNGLAEALKRGVTIALFLSNPASGAYEGDSPVDVLGQIQARITGRTNTEINSLMRNIAVRSLPSSTTWGLANQYGISNHAKVILVDKKAFSIGSQNYYPSTPATMSEFSYIVEDTTAAQLLYDTYMSKMEAWALPSPTPLSLPDLTSYVVTITNIWCQQTSAGPGEDQIYLERAGSRIWPQNSWYETFTPLRSSVVSGVDLPAVRTIDNPQFVRLMEWDYIADDILTQVSFHPNQVLSCKTGAEELKSKKLSDLVPEVIYRTYGDMRDDRAVYTLAFKFSKVPQPNPS</sequence>
<evidence type="ECO:0000313" key="3">
    <source>
        <dbReference type="Proteomes" id="UP000030641"/>
    </source>
</evidence>
<dbReference type="PROSITE" id="PS50035">
    <property type="entry name" value="PLD"/>
    <property type="match status" value="2"/>
</dbReference>
<dbReference type="AlphaFoldDB" id="A0A074YFL2"/>
<dbReference type="InterPro" id="IPR001736">
    <property type="entry name" value="PLipase_D/transphosphatidylase"/>
</dbReference>
<dbReference type="GeneID" id="25364130"/>
<dbReference type="SUPFAM" id="SSF56024">
    <property type="entry name" value="Phospholipase D/nuclease"/>
    <property type="match status" value="2"/>
</dbReference>